<protein>
    <submittedName>
        <fullName evidence="2">Uncharacterized protein</fullName>
    </submittedName>
</protein>
<name>A0ABS8DBF9_9FIRM</name>
<proteinExistence type="predicted"/>
<evidence type="ECO:0000313" key="3">
    <source>
        <dbReference type="Proteomes" id="UP001299546"/>
    </source>
</evidence>
<dbReference type="EMBL" id="JAJCIS010000001">
    <property type="protein sequence ID" value="MCB7385754.1"/>
    <property type="molecule type" value="Genomic_DNA"/>
</dbReference>
<comment type="caution">
    <text evidence="2">The sequence shown here is derived from an EMBL/GenBank/DDBJ whole genome shotgun (WGS) entry which is preliminary data.</text>
</comment>
<evidence type="ECO:0000256" key="1">
    <source>
        <dbReference type="SAM" id="MobiDB-lite"/>
    </source>
</evidence>
<evidence type="ECO:0000313" key="2">
    <source>
        <dbReference type="EMBL" id="MCB7385754.1"/>
    </source>
</evidence>
<sequence>MNFTNSPFERMMKEVPRPGRGGGNPCDGCHDRHICGGQPRRCKKKFRVLIVEPPRTSGQVGPKS</sequence>
<feature type="region of interest" description="Disordered" evidence="1">
    <location>
        <begin position="1"/>
        <end position="23"/>
    </location>
</feature>
<dbReference type="RefSeq" id="WP_066731648.1">
    <property type="nucleotide sequence ID" value="NZ_JAJCIQ010000001.1"/>
</dbReference>
<gene>
    <name evidence="2" type="ORF">LIZ65_00495</name>
</gene>
<accession>A0ABS8DBF9</accession>
<keyword evidence="3" id="KW-1185">Reference proteome</keyword>
<reference evidence="2 3" key="1">
    <citation type="submission" date="2021-10" db="EMBL/GenBank/DDBJ databases">
        <title>Collection of gut derived symbiotic bacterial strains cultured from healthy donors.</title>
        <authorList>
            <person name="Lin H."/>
            <person name="Littmann E."/>
            <person name="Kohout C."/>
            <person name="Pamer E.G."/>
        </authorList>
    </citation>
    <scope>NUCLEOTIDE SEQUENCE [LARGE SCALE GENOMIC DNA]</scope>
    <source>
        <strain evidence="2 3">DFI.1.165</strain>
    </source>
</reference>
<dbReference type="Proteomes" id="UP001299546">
    <property type="component" value="Unassembled WGS sequence"/>
</dbReference>
<organism evidence="2 3">
    <name type="scientific">Bariatricus massiliensis</name>
    <dbReference type="NCBI Taxonomy" id="1745713"/>
    <lineage>
        <taxon>Bacteria</taxon>
        <taxon>Bacillati</taxon>
        <taxon>Bacillota</taxon>
        <taxon>Clostridia</taxon>
        <taxon>Lachnospirales</taxon>
        <taxon>Lachnospiraceae</taxon>
        <taxon>Bariatricus</taxon>
    </lineage>
</organism>